<evidence type="ECO:0000256" key="2">
    <source>
        <dbReference type="ARBA" id="ARBA00023239"/>
    </source>
</evidence>
<dbReference type="SUPFAM" id="SSF53639">
    <property type="entry name" value="AraD/HMP-PK domain-like"/>
    <property type="match status" value="1"/>
</dbReference>
<dbReference type="OMA" id="CVVHSHA"/>
<dbReference type="Gene3D" id="3.40.225.10">
    <property type="entry name" value="Class II aldolase/adducin N-terminal domain"/>
    <property type="match status" value="1"/>
</dbReference>
<keyword evidence="5" id="KW-1185">Reference proteome</keyword>
<proteinExistence type="predicted"/>
<accession>A0A1M2V2K8</accession>
<dbReference type="STRING" id="154538.A0A1M2V2K8"/>
<dbReference type="GO" id="GO:0016832">
    <property type="term" value="F:aldehyde-lyase activity"/>
    <property type="evidence" value="ECO:0007669"/>
    <property type="project" value="TreeGrafter"/>
</dbReference>
<dbReference type="AlphaFoldDB" id="A0A1M2V2K8"/>
<dbReference type="GO" id="GO:0019323">
    <property type="term" value="P:pentose catabolic process"/>
    <property type="evidence" value="ECO:0007669"/>
    <property type="project" value="TreeGrafter"/>
</dbReference>
<dbReference type="PANTHER" id="PTHR22789">
    <property type="entry name" value="FUCULOSE PHOSPHATE ALDOLASE"/>
    <property type="match status" value="1"/>
</dbReference>
<dbReference type="Proteomes" id="UP000184267">
    <property type="component" value="Unassembled WGS sequence"/>
</dbReference>
<dbReference type="InterPro" id="IPR050197">
    <property type="entry name" value="Aldolase_class_II_sugar_metab"/>
</dbReference>
<keyword evidence="1" id="KW-0479">Metal-binding</keyword>
<dbReference type="SMART" id="SM01007">
    <property type="entry name" value="Aldolase_II"/>
    <property type="match status" value="1"/>
</dbReference>
<comment type="caution">
    <text evidence="4">The sequence shown here is derived from an EMBL/GenBank/DDBJ whole genome shotgun (WGS) entry which is preliminary data.</text>
</comment>
<dbReference type="EMBL" id="MNAD01001721">
    <property type="protein sequence ID" value="OJT01825.1"/>
    <property type="molecule type" value="Genomic_DNA"/>
</dbReference>
<dbReference type="PANTHER" id="PTHR22789:SF0">
    <property type="entry name" value="3-OXO-TETRONATE 4-PHOSPHATE DECARBOXYLASE-RELATED"/>
    <property type="match status" value="1"/>
</dbReference>
<evidence type="ECO:0000313" key="5">
    <source>
        <dbReference type="Proteomes" id="UP000184267"/>
    </source>
</evidence>
<sequence length="243" mass="26833">MTGSMPSALMRAADDIGIYDVQTAAPISGSTDGHDSPYSELAIHAEMYKAYPDVACVVHSHAKAVVAMANCDTDDTDRPTGILRAMWHMGGFIGAAGDVPIFDPRQLRYYEPEEIGITVNKRDLLVSTPFLGRALARCLSDFTFPLPRLPTHALVLQRGHGFVTWGTSLRQAVYRAVYAEENAQVQQMSEAVVRATPDARGVYLSEREARDAKEMNDGAIVKAWPFWEAQVRAHPLYVNELRP</sequence>
<reference evidence="4 5" key="1">
    <citation type="submission" date="2016-10" db="EMBL/GenBank/DDBJ databases">
        <title>Genome sequence of the basidiomycete white-rot fungus Trametes pubescens.</title>
        <authorList>
            <person name="Makela M.R."/>
            <person name="Granchi Z."/>
            <person name="Peng M."/>
            <person name="De Vries R.P."/>
            <person name="Grigoriev I."/>
            <person name="Riley R."/>
            <person name="Hilden K."/>
        </authorList>
    </citation>
    <scope>NUCLEOTIDE SEQUENCE [LARGE SCALE GENOMIC DNA]</scope>
    <source>
        <strain evidence="4 5">FBCC735</strain>
    </source>
</reference>
<feature type="domain" description="Class II aldolase/adducin N-terminal" evidence="3">
    <location>
        <begin position="1"/>
        <end position="187"/>
    </location>
</feature>
<evidence type="ECO:0000256" key="1">
    <source>
        <dbReference type="ARBA" id="ARBA00022723"/>
    </source>
</evidence>
<organism evidence="4 5">
    <name type="scientific">Trametes pubescens</name>
    <name type="common">White-rot fungus</name>
    <dbReference type="NCBI Taxonomy" id="154538"/>
    <lineage>
        <taxon>Eukaryota</taxon>
        <taxon>Fungi</taxon>
        <taxon>Dikarya</taxon>
        <taxon>Basidiomycota</taxon>
        <taxon>Agaricomycotina</taxon>
        <taxon>Agaricomycetes</taxon>
        <taxon>Polyporales</taxon>
        <taxon>Polyporaceae</taxon>
        <taxon>Trametes</taxon>
    </lineage>
</organism>
<evidence type="ECO:0000259" key="3">
    <source>
        <dbReference type="SMART" id="SM01007"/>
    </source>
</evidence>
<dbReference type="InterPro" id="IPR001303">
    <property type="entry name" value="Aldolase_II/adducin_N"/>
</dbReference>
<name>A0A1M2V2K8_TRAPU</name>
<gene>
    <name evidence="4" type="ORF">TRAPUB_7732</name>
</gene>
<protein>
    <recommendedName>
        <fullName evidence="3">Class II aldolase/adducin N-terminal domain-containing protein</fullName>
    </recommendedName>
</protein>
<dbReference type="GO" id="GO:0046872">
    <property type="term" value="F:metal ion binding"/>
    <property type="evidence" value="ECO:0007669"/>
    <property type="project" value="UniProtKB-KW"/>
</dbReference>
<keyword evidence="2" id="KW-0456">Lyase</keyword>
<dbReference type="GO" id="GO:0005829">
    <property type="term" value="C:cytosol"/>
    <property type="evidence" value="ECO:0007669"/>
    <property type="project" value="TreeGrafter"/>
</dbReference>
<dbReference type="Pfam" id="PF00596">
    <property type="entry name" value="Aldolase_II"/>
    <property type="match status" value="1"/>
</dbReference>
<dbReference type="OrthoDB" id="2932980at2759"/>
<evidence type="ECO:0000313" key="4">
    <source>
        <dbReference type="EMBL" id="OJT01825.1"/>
    </source>
</evidence>
<dbReference type="InterPro" id="IPR036409">
    <property type="entry name" value="Aldolase_II/adducin_N_sf"/>
</dbReference>